<feature type="compositionally biased region" description="Low complexity" evidence="2">
    <location>
        <begin position="159"/>
        <end position="174"/>
    </location>
</feature>
<feature type="region of interest" description="Disordered" evidence="2">
    <location>
        <begin position="159"/>
        <end position="179"/>
    </location>
</feature>
<accession>A0ABQ9Y3Z2</accession>
<sequence>MHTPHSILSSPGRSPPPSDTPVRALYAQLHQLQKENFDLRLRAHSGDDDGNDSDDEETNSLYRHVMDYEAKVQDLTTRNAELLEEIEFLRTEQAQIENQYLVLQNQLSSDKPFQVSQNNEQTNALQKNPSSSYEDASSHRQKMIEEDLRATIVRLRKQQTQSSQQLETEQSQQSHTDPNRERILALQQSVSAIRINLFKIREDFNQFCLTQSNSLRTLKQNFAIHIESTANTHAFFEGQRSESEERLLMQQIDFEQLQRKKDAQFQNAMNEMQNEIDSLVQQLEQCILSRKDEAVALERAEIEFKTVLSGFAELPALAQQLADENGRLREELRIFKDKT</sequence>
<feature type="region of interest" description="Disordered" evidence="2">
    <location>
        <begin position="1"/>
        <end position="21"/>
    </location>
</feature>
<evidence type="ECO:0000313" key="4">
    <source>
        <dbReference type="Proteomes" id="UP001281761"/>
    </source>
</evidence>
<feature type="coiled-coil region" evidence="1">
    <location>
        <begin position="262"/>
        <end position="289"/>
    </location>
</feature>
<dbReference type="EMBL" id="JARBJD010000038">
    <property type="protein sequence ID" value="KAK2958429.1"/>
    <property type="molecule type" value="Genomic_DNA"/>
</dbReference>
<name>A0ABQ9Y3Z2_9EUKA</name>
<proteinExistence type="predicted"/>
<gene>
    <name evidence="3" type="ORF">BLNAU_6699</name>
</gene>
<keyword evidence="4" id="KW-1185">Reference proteome</keyword>
<feature type="region of interest" description="Disordered" evidence="2">
    <location>
        <begin position="112"/>
        <end position="141"/>
    </location>
</feature>
<evidence type="ECO:0000256" key="1">
    <source>
        <dbReference type="SAM" id="Coils"/>
    </source>
</evidence>
<feature type="coiled-coil region" evidence="1">
    <location>
        <begin position="65"/>
        <end position="106"/>
    </location>
</feature>
<comment type="caution">
    <text evidence="3">The sequence shown here is derived from an EMBL/GenBank/DDBJ whole genome shotgun (WGS) entry which is preliminary data.</text>
</comment>
<organism evidence="3 4">
    <name type="scientific">Blattamonas nauphoetae</name>
    <dbReference type="NCBI Taxonomy" id="2049346"/>
    <lineage>
        <taxon>Eukaryota</taxon>
        <taxon>Metamonada</taxon>
        <taxon>Preaxostyla</taxon>
        <taxon>Oxymonadida</taxon>
        <taxon>Blattamonas</taxon>
    </lineage>
</organism>
<protein>
    <submittedName>
        <fullName evidence="3">Uncharacterized protein</fullName>
    </submittedName>
</protein>
<evidence type="ECO:0000256" key="2">
    <source>
        <dbReference type="SAM" id="MobiDB-lite"/>
    </source>
</evidence>
<feature type="compositionally biased region" description="Polar residues" evidence="2">
    <location>
        <begin position="1"/>
        <end position="12"/>
    </location>
</feature>
<keyword evidence="1" id="KW-0175">Coiled coil</keyword>
<reference evidence="3 4" key="1">
    <citation type="journal article" date="2022" name="bioRxiv">
        <title>Genomics of Preaxostyla Flagellates Illuminates Evolutionary Transitions and the Path Towards Mitochondrial Loss.</title>
        <authorList>
            <person name="Novak L.V.F."/>
            <person name="Treitli S.C."/>
            <person name="Pyrih J."/>
            <person name="Halakuc P."/>
            <person name="Pipaliya S.V."/>
            <person name="Vacek V."/>
            <person name="Brzon O."/>
            <person name="Soukal P."/>
            <person name="Eme L."/>
            <person name="Dacks J.B."/>
            <person name="Karnkowska A."/>
            <person name="Elias M."/>
            <person name="Hampl V."/>
        </authorList>
    </citation>
    <scope>NUCLEOTIDE SEQUENCE [LARGE SCALE GENOMIC DNA]</scope>
    <source>
        <strain evidence="3">NAU3</strain>
        <tissue evidence="3">Gut</tissue>
    </source>
</reference>
<dbReference type="Proteomes" id="UP001281761">
    <property type="component" value="Unassembled WGS sequence"/>
</dbReference>
<feature type="compositionally biased region" description="Polar residues" evidence="2">
    <location>
        <begin position="112"/>
        <end position="135"/>
    </location>
</feature>
<evidence type="ECO:0000313" key="3">
    <source>
        <dbReference type="EMBL" id="KAK2958429.1"/>
    </source>
</evidence>